<name>A0A5D3AXH9_9TREE</name>
<feature type="compositionally biased region" description="Polar residues" evidence="1">
    <location>
        <begin position="16"/>
        <end position="38"/>
    </location>
</feature>
<feature type="region of interest" description="Disordered" evidence="1">
    <location>
        <begin position="1"/>
        <end position="56"/>
    </location>
</feature>
<feature type="compositionally biased region" description="Basic and acidic residues" evidence="1">
    <location>
        <begin position="1"/>
        <end position="11"/>
    </location>
</feature>
<dbReference type="EMBL" id="NIDF01000028">
    <property type="protein sequence ID" value="TYJ56167.1"/>
    <property type="molecule type" value="Genomic_DNA"/>
</dbReference>
<reference evidence="2 3" key="1">
    <citation type="submission" date="2017-05" db="EMBL/GenBank/DDBJ databases">
        <title>The Genome Sequence of Tsuchiyaea wingfieldii DSM 27421.</title>
        <authorList>
            <person name="Cuomo C."/>
            <person name="Passer A."/>
            <person name="Billmyre B."/>
            <person name="Heitman J."/>
        </authorList>
    </citation>
    <scope>NUCLEOTIDE SEQUENCE [LARGE SCALE GENOMIC DNA]</scope>
    <source>
        <strain evidence="2 3">DSM 27421</strain>
    </source>
</reference>
<dbReference type="AlphaFoldDB" id="A0A5D3AXH9"/>
<sequence length="319" mass="34669">MSKNPIPEDQRLQFGSAAQGSASLTTSSPVHSQQQQLALSGDIEAGDKVTPPPAAVAHLSPSAARNRLSIGNLMAVPAVVRPQQQQVVRPPAAMESMEEEGGLEGDDDERGQSSGAVATEEEEMGAKCTSRVTRSSLTPPAQLHGAASSAFQPAATPLQQTGQASSQADTTSPHQFRLVFRTNPAPFILGFNTALRMIIQDVQHGGHSFSFGGLHPSTLETTMRMNAPWSAPPFLALFQHLLPHLKLSNPERRKLKRQYISFAKTLFKIKSASRPSETGAADRTLRDEIVDLWIRAWEEQPAADRGRVEVTREDLESYY</sequence>
<feature type="compositionally biased region" description="Polar residues" evidence="1">
    <location>
        <begin position="157"/>
        <end position="170"/>
    </location>
</feature>
<gene>
    <name evidence="2" type="ORF">B9479_003153</name>
</gene>
<feature type="compositionally biased region" description="Acidic residues" evidence="1">
    <location>
        <begin position="96"/>
        <end position="109"/>
    </location>
</feature>
<organism evidence="2 3">
    <name type="scientific">Cryptococcus floricola</name>
    <dbReference type="NCBI Taxonomy" id="2591691"/>
    <lineage>
        <taxon>Eukaryota</taxon>
        <taxon>Fungi</taxon>
        <taxon>Dikarya</taxon>
        <taxon>Basidiomycota</taxon>
        <taxon>Agaricomycotina</taxon>
        <taxon>Tremellomycetes</taxon>
        <taxon>Tremellales</taxon>
        <taxon>Cryptococcaceae</taxon>
        <taxon>Cryptococcus</taxon>
    </lineage>
</organism>
<feature type="region of interest" description="Disordered" evidence="1">
    <location>
        <begin position="85"/>
        <end position="170"/>
    </location>
</feature>
<proteinExistence type="predicted"/>
<accession>A0A5D3AXH9</accession>
<feature type="compositionally biased region" description="Polar residues" evidence="1">
    <location>
        <begin position="130"/>
        <end position="139"/>
    </location>
</feature>
<evidence type="ECO:0000256" key="1">
    <source>
        <dbReference type="SAM" id="MobiDB-lite"/>
    </source>
</evidence>
<evidence type="ECO:0000313" key="2">
    <source>
        <dbReference type="EMBL" id="TYJ56167.1"/>
    </source>
</evidence>
<comment type="caution">
    <text evidence="2">The sequence shown here is derived from an EMBL/GenBank/DDBJ whole genome shotgun (WGS) entry which is preliminary data.</text>
</comment>
<evidence type="ECO:0000313" key="3">
    <source>
        <dbReference type="Proteomes" id="UP000322245"/>
    </source>
</evidence>
<keyword evidence="3" id="KW-1185">Reference proteome</keyword>
<dbReference type="Proteomes" id="UP000322245">
    <property type="component" value="Unassembled WGS sequence"/>
</dbReference>
<protein>
    <submittedName>
        <fullName evidence="2">Uncharacterized protein</fullName>
    </submittedName>
</protein>